<dbReference type="Proteomes" id="UP000215459">
    <property type="component" value="Unassembled WGS sequence"/>
</dbReference>
<gene>
    <name evidence="2" type="ORF">CHM34_02925</name>
</gene>
<dbReference type="OrthoDB" id="2679415at2"/>
<name>A0A235BA56_9BACL</name>
<dbReference type="SUPFAM" id="SSF58100">
    <property type="entry name" value="Bacterial hemolysins"/>
    <property type="match status" value="1"/>
</dbReference>
<comment type="caution">
    <text evidence="2">The sequence shown here is derived from an EMBL/GenBank/DDBJ whole genome shotgun (WGS) entry which is preliminary data.</text>
</comment>
<evidence type="ECO:0000313" key="3">
    <source>
        <dbReference type="Proteomes" id="UP000215459"/>
    </source>
</evidence>
<evidence type="ECO:0000256" key="1">
    <source>
        <dbReference type="SAM" id="Coils"/>
    </source>
</evidence>
<dbReference type="EMBL" id="NOWF01000002">
    <property type="protein sequence ID" value="OYD08767.1"/>
    <property type="molecule type" value="Genomic_DNA"/>
</dbReference>
<organism evidence="2 3">
    <name type="scientific">Paludifilum halophilum</name>
    <dbReference type="NCBI Taxonomy" id="1642702"/>
    <lineage>
        <taxon>Bacteria</taxon>
        <taxon>Bacillati</taxon>
        <taxon>Bacillota</taxon>
        <taxon>Bacilli</taxon>
        <taxon>Bacillales</taxon>
        <taxon>Thermoactinomycetaceae</taxon>
        <taxon>Paludifilum</taxon>
    </lineage>
</organism>
<evidence type="ECO:0000313" key="2">
    <source>
        <dbReference type="EMBL" id="OYD08767.1"/>
    </source>
</evidence>
<keyword evidence="1" id="KW-0175">Coiled coil</keyword>
<protein>
    <submittedName>
        <fullName evidence="2">Uncharacterized protein</fullName>
    </submittedName>
</protein>
<keyword evidence="3" id="KW-1185">Reference proteome</keyword>
<sequence>MSDEIKDMLQAILGRLDEQGAEMKAIREDVQSIRKEMSTKVDVEELREDIHTLIELYGEQQHEVRKLKRKVKEDQ</sequence>
<feature type="coiled-coil region" evidence="1">
    <location>
        <begin position="16"/>
        <end position="63"/>
    </location>
</feature>
<reference evidence="2 3" key="1">
    <citation type="submission" date="2017-07" db="EMBL/GenBank/DDBJ databases">
        <title>The genome sequence of Paludifilum halophilum highlights mechanisms for microbial adaptation to high salt environemnts.</title>
        <authorList>
            <person name="Belbahri L."/>
        </authorList>
    </citation>
    <scope>NUCLEOTIDE SEQUENCE [LARGE SCALE GENOMIC DNA]</scope>
    <source>
        <strain evidence="2 3">DSM 102817</strain>
    </source>
</reference>
<dbReference type="AlphaFoldDB" id="A0A235BA56"/>
<proteinExistence type="predicted"/>
<dbReference type="RefSeq" id="WP_094263115.1">
    <property type="nucleotide sequence ID" value="NZ_NOWF01000002.1"/>
</dbReference>
<accession>A0A235BA56</accession>